<feature type="transmembrane region" description="Helical" evidence="2">
    <location>
        <begin position="191"/>
        <end position="210"/>
    </location>
</feature>
<dbReference type="HOGENOM" id="CLU_036632_1_2_1"/>
<feature type="transmembrane region" description="Helical" evidence="2">
    <location>
        <begin position="217"/>
        <end position="238"/>
    </location>
</feature>
<dbReference type="Pfam" id="PF20684">
    <property type="entry name" value="Fung_rhodopsin"/>
    <property type="match status" value="1"/>
</dbReference>
<dbReference type="AlphaFoldDB" id="A0A074YFP0"/>
<dbReference type="Proteomes" id="UP000030641">
    <property type="component" value="Unassembled WGS sequence"/>
</dbReference>
<dbReference type="GeneID" id="25363751"/>
<feature type="compositionally biased region" description="Basic and acidic residues" evidence="1">
    <location>
        <begin position="436"/>
        <end position="445"/>
    </location>
</feature>
<accession>A0A074YFP0</accession>
<keyword evidence="2" id="KW-0812">Transmembrane</keyword>
<dbReference type="PANTHER" id="PTHR39614:SF2">
    <property type="entry name" value="INTEGRAL MEMBRANE PROTEIN"/>
    <property type="match status" value="1"/>
</dbReference>
<dbReference type="OMA" id="ACFLIRL"/>
<name>A0A074YFP0_AURSE</name>
<organism evidence="4 5">
    <name type="scientific">Aureobasidium subglaciale (strain EXF-2481)</name>
    <name type="common">Aureobasidium pullulans var. subglaciale</name>
    <dbReference type="NCBI Taxonomy" id="1043005"/>
    <lineage>
        <taxon>Eukaryota</taxon>
        <taxon>Fungi</taxon>
        <taxon>Dikarya</taxon>
        <taxon>Ascomycota</taxon>
        <taxon>Pezizomycotina</taxon>
        <taxon>Dothideomycetes</taxon>
        <taxon>Dothideomycetidae</taxon>
        <taxon>Dothideales</taxon>
        <taxon>Saccotheciaceae</taxon>
        <taxon>Aureobasidium</taxon>
    </lineage>
</organism>
<evidence type="ECO:0000313" key="5">
    <source>
        <dbReference type="Proteomes" id="UP000030641"/>
    </source>
</evidence>
<dbReference type="InterPro" id="IPR049326">
    <property type="entry name" value="Rhodopsin_dom_fungi"/>
</dbReference>
<dbReference type="OrthoDB" id="3918601at2759"/>
<proteinExistence type="predicted"/>
<evidence type="ECO:0000256" key="1">
    <source>
        <dbReference type="SAM" id="MobiDB-lite"/>
    </source>
</evidence>
<evidence type="ECO:0000259" key="3">
    <source>
        <dbReference type="Pfam" id="PF20684"/>
    </source>
</evidence>
<gene>
    <name evidence="4" type="ORF">AUEXF2481DRAFT_28538</name>
</gene>
<keyword evidence="2" id="KW-1133">Transmembrane helix</keyword>
<feature type="transmembrane region" description="Helical" evidence="2">
    <location>
        <begin position="62"/>
        <end position="82"/>
    </location>
</feature>
<keyword evidence="5" id="KW-1185">Reference proteome</keyword>
<feature type="transmembrane region" description="Helical" evidence="2">
    <location>
        <begin position="109"/>
        <end position="128"/>
    </location>
</feature>
<feature type="transmembrane region" description="Helical" evidence="2">
    <location>
        <begin position="140"/>
        <end position="162"/>
    </location>
</feature>
<protein>
    <recommendedName>
        <fullName evidence="3">Rhodopsin domain-containing protein</fullName>
    </recommendedName>
</protein>
<dbReference type="STRING" id="1043005.A0A074YFP0"/>
<dbReference type="RefSeq" id="XP_013344914.1">
    <property type="nucleotide sequence ID" value="XM_013489460.1"/>
</dbReference>
<keyword evidence="2" id="KW-0472">Membrane</keyword>
<sequence>MGNHTALPKDVLPPDVYYFAELTPTNHAGVVWVVCILSLTYGLLCSGVRFTLRRGMYGFDDAAILVSTLASVVQHSFVFLALENGLGDSSSTIQHKHQETLTESTYTRLVLFFVVHYLAKTSLTLFTRRLFYGQEKFNQLICDALVVVNLVFGVISILLLTINCQSGWYFKSKDVCPKLLTRWIVIKSLDVLAELALVLVPIVLICRILLNPKHKTVIIGTFAARLPVIAFTILHLYYLNKSLRDTHDRGIALVKPVVWLQATILWSMVTASLPSFRPLVSPFETVMEDSTTHSTSVYNGAALMMGSDKDKTGESPTSWGSLSGGRISQLEAVASNGSQIAKFKGTNETTIEGPKRKLFRLSKKEDDIELGTIQHITDFEVTYEQVVKPSRWSKVWRESGSTMVEDRPFSVGAVSRPDETPPPRRRSTYAFIDEAESIREAREASNDDQSA</sequence>
<evidence type="ECO:0000313" key="4">
    <source>
        <dbReference type="EMBL" id="KEQ96608.1"/>
    </source>
</evidence>
<feature type="region of interest" description="Disordered" evidence="1">
    <location>
        <begin position="408"/>
        <end position="451"/>
    </location>
</feature>
<dbReference type="EMBL" id="KL584756">
    <property type="protein sequence ID" value="KEQ96608.1"/>
    <property type="molecule type" value="Genomic_DNA"/>
</dbReference>
<evidence type="ECO:0000256" key="2">
    <source>
        <dbReference type="SAM" id="Phobius"/>
    </source>
</evidence>
<feature type="domain" description="Rhodopsin" evidence="3">
    <location>
        <begin position="51"/>
        <end position="281"/>
    </location>
</feature>
<feature type="transmembrane region" description="Helical" evidence="2">
    <location>
        <begin position="29"/>
        <end position="50"/>
    </location>
</feature>
<dbReference type="InParanoid" id="A0A074YFP0"/>
<reference evidence="4 5" key="1">
    <citation type="journal article" date="2014" name="BMC Genomics">
        <title>Genome sequencing of four Aureobasidium pullulans varieties: biotechnological potential, stress tolerance, and description of new species.</title>
        <authorList>
            <person name="Gostin Ar C."/>
            <person name="Ohm R.A."/>
            <person name="Kogej T."/>
            <person name="Sonjak S."/>
            <person name="Turk M."/>
            <person name="Zajc J."/>
            <person name="Zalar P."/>
            <person name="Grube M."/>
            <person name="Sun H."/>
            <person name="Han J."/>
            <person name="Sharma A."/>
            <person name="Chiniquy J."/>
            <person name="Ngan C.Y."/>
            <person name="Lipzen A."/>
            <person name="Barry K."/>
            <person name="Grigoriev I.V."/>
            <person name="Gunde-Cimerman N."/>
        </authorList>
    </citation>
    <scope>NUCLEOTIDE SEQUENCE [LARGE SCALE GENOMIC DNA]</scope>
    <source>
        <strain evidence="4 5">EXF-2481</strain>
    </source>
</reference>
<dbReference type="PANTHER" id="PTHR39614">
    <property type="entry name" value="INTEGRAL MEMBRANE PROTEIN"/>
    <property type="match status" value="1"/>
</dbReference>